<proteinExistence type="inferred from homology"/>
<evidence type="ECO:0000256" key="2">
    <source>
        <dbReference type="ARBA" id="ARBA00022803"/>
    </source>
</evidence>
<dbReference type="SMART" id="SM00028">
    <property type="entry name" value="TPR"/>
    <property type="match status" value="3"/>
</dbReference>
<dbReference type="PANTHER" id="PTHR46423">
    <property type="entry name" value="RNA POLYMERASE II-ASSOCIATED PROTEIN 3"/>
    <property type="match status" value="1"/>
</dbReference>
<comment type="similarity">
    <text evidence="3">Belongs to the RPAP3 family.</text>
</comment>
<reference evidence="8" key="1">
    <citation type="submission" date="2016-11" db="UniProtKB">
        <authorList>
            <consortium name="WormBaseParasite"/>
        </authorList>
    </citation>
    <scope>IDENTIFICATION</scope>
</reference>
<dbReference type="SUPFAM" id="SSF48452">
    <property type="entry name" value="TPR-like"/>
    <property type="match status" value="1"/>
</dbReference>
<dbReference type="InterPro" id="IPR051966">
    <property type="entry name" value="RPAP3"/>
</dbReference>
<dbReference type="Pfam" id="PF13877">
    <property type="entry name" value="RPAP3_C"/>
    <property type="match status" value="1"/>
</dbReference>
<name>A0A1I7XCX5_HETBA</name>
<dbReference type="WBParaSite" id="Hba_15491">
    <property type="protein sequence ID" value="Hba_15491"/>
    <property type="gene ID" value="Hba_15491"/>
</dbReference>
<dbReference type="PANTHER" id="PTHR46423:SF1">
    <property type="entry name" value="RNA POLYMERASE II-ASSOCIATED PROTEIN 3"/>
    <property type="match status" value="1"/>
</dbReference>
<keyword evidence="5" id="KW-0812">Transmembrane</keyword>
<evidence type="ECO:0000259" key="6">
    <source>
        <dbReference type="Pfam" id="PF13877"/>
    </source>
</evidence>
<evidence type="ECO:0000256" key="4">
    <source>
        <dbReference type="ARBA" id="ARBA00040133"/>
    </source>
</evidence>
<sequence>MSHREAELLKEEGNKCFRDKHYFKAIDFYTKSLNIEVSSNVLGNRAQALLNLHRWADAIMDCNRALEINPMLDKALYRRAIALEGMGLKASARRDLERCIAIAPNAAAEAIIKRLANQRDAELVRVKHVEKGDEIRSTAEMVEIDVDVIDPNEQSEVQDSIDAVSDFTSLSVDEVEIPPPALTYTQFVSHFSLLQKVPTMFAKYFLSIPSSSYSSLFDDLIEADVVSCLLRGLSSLVLSDTLVCESVEDCLLRLTIISRFELICLFLTVDDKKMTVMLISTTLVILSFFGLLLPATTLIRCRNCHDSMGNEEEEEWVNLVKLMCGLDCVGDLCYVSEYYYGESDHVFRHRGCIVGVVPSIGCRINQDGQTMCFCE</sequence>
<keyword evidence="2" id="KW-0802">TPR repeat</keyword>
<evidence type="ECO:0000256" key="5">
    <source>
        <dbReference type="SAM" id="Phobius"/>
    </source>
</evidence>
<keyword evidence="5" id="KW-1133">Transmembrane helix</keyword>
<dbReference type="AlphaFoldDB" id="A0A1I7XCX5"/>
<accession>A0A1I7XCX5</accession>
<dbReference type="InterPro" id="IPR025986">
    <property type="entry name" value="RPAP3-like_C"/>
</dbReference>
<keyword evidence="1" id="KW-0677">Repeat</keyword>
<evidence type="ECO:0000256" key="3">
    <source>
        <dbReference type="ARBA" id="ARBA00038275"/>
    </source>
</evidence>
<keyword evidence="5" id="KW-0472">Membrane</keyword>
<keyword evidence="7" id="KW-1185">Reference proteome</keyword>
<dbReference type="Proteomes" id="UP000095283">
    <property type="component" value="Unplaced"/>
</dbReference>
<organism evidence="7 8">
    <name type="scientific">Heterorhabditis bacteriophora</name>
    <name type="common">Entomopathogenic nematode worm</name>
    <dbReference type="NCBI Taxonomy" id="37862"/>
    <lineage>
        <taxon>Eukaryota</taxon>
        <taxon>Metazoa</taxon>
        <taxon>Ecdysozoa</taxon>
        <taxon>Nematoda</taxon>
        <taxon>Chromadorea</taxon>
        <taxon>Rhabditida</taxon>
        <taxon>Rhabditina</taxon>
        <taxon>Rhabditomorpha</taxon>
        <taxon>Strongyloidea</taxon>
        <taxon>Heterorhabditidae</taxon>
        <taxon>Heterorhabditis</taxon>
    </lineage>
</organism>
<evidence type="ECO:0000256" key="1">
    <source>
        <dbReference type="ARBA" id="ARBA00022737"/>
    </source>
</evidence>
<dbReference type="GO" id="GO:0101031">
    <property type="term" value="C:protein folding chaperone complex"/>
    <property type="evidence" value="ECO:0007669"/>
    <property type="project" value="TreeGrafter"/>
</dbReference>
<dbReference type="InterPro" id="IPR011990">
    <property type="entry name" value="TPR-like_helical_dom_sf"/>
</dbReference>
<evidence type="ECO:0000313" key="7">
    <source>
        <dbReference type="Proteomes" id="UP000095283"/>
    </source>
</evidence>
<dbReference type="Gene3D" id="1.25.40.10">
    <property type="entry name" value="Tetratricopeptide repeat domain"/>
    <property type="match status" value="1"/>
</dbReference>
<dbReference type="InterPro" id="IPR019734">
    <property type="entry name" value="TPR_rpt"/>
</dbReference>
<feature type="transmembrane region" description="Helical" evidence="5">
    <location>
        <begin position="276"/>
        <end position="295"/>
    </location>
</feature>
<evidence type="ECO:0000313" key="8">
    <source>
        <dbReference type="WBParaSite" id="Hba_15491"/>
    </source>
</evidence>
<feature type="domain" description="RNA-polymerase II-associated protein 3-like C-terminal" evidence="6">
    <location>
        <begin position="183"/>
        <end position="272"/>
    </location>
</feature>
<protein>
    <recommendedName>
        <fullName evidence="4">RNA polymerase II-associated protein 3</fullName>
    </recommendedName>
</protein>